<reference evidence="2 3" key="1">
    <citation type="submission" date="2015-08" db="EMBL/GenBank/DDBJ databases">
        <title>Draft genome sequence of cellulolytic and xylanolytic Paenibacillus sp. A59, isolated from a decaying forest soil from Patagonia, Argentina.</title>
        <authorList>
            <person name="Ghio S."/>
            <person name="Caceres A.M."/>
            <person name="Talia P."/>
            <person name="Grasso D."/>
            <person name="Campos E."/>
        </authorList>
    </citation>
    <scope>NUCLEOTIDE SEQUENCE [LARGE SCALE GENOMIC DNA]</scope>
    <source>
        <strain evidence="2 3">A59</strain>
    </source>
</reference>
<dbReference type="Pfam" id="PF21805">
    <property type="entry name" value="Imm5_like"/>
    <property type="match status" value="1"/>
</dbReference>
<comment type="caution">
    <text evidence="2">The sequence shown here is derived from an EMBL/GenBank/DDBJ whole genome shotgun (WGS) entry which is preliminary data.</text>
</comment>
<feature type="domain" description="Imm-5-like" evidence="1">
    <location>
        <begin position="20"/>
        <end position="146"/>
    </location>
</feature>
<dbReference type="Proteomes" id="UP000037688">
    <property type="component" value="Unassembled WGS sequence"/>
</dbReference>
<keyword evidence="3" id="KW-1185">Reference proteome</keyword>
<dbReference type="PATRIC" id="fig|1705561.3.peg.2053"/>
<dbReference type="RefSeq" id="WP_053781040.1">
    <property type="nucleotide sequence ID" value="NZ_LITU01000053.1"/>
</dbReference>
<accession>A0A0M9BR23</accession>
<name>A0A0M9BR23_9BACL</name>
<dbReference type="InterPro" id="IPR048667">
    <property type="entry name" value="Imm5-like"/>
</dbReference>
<dbReference type="OrthoDB" id="166981at2"/>
<evidence type="ECO:0000259" key="1">
    <source>
        <dbReference type="Pfam" id="PF21805"/>
    </source>
</evidence>
<organism evidence="2 3">
    <name type="scientific">Paenibacillus xylanivorans</name>
    <dbReference type="NCBI Taxonomy" id="1705561"/>
    <lineage>
        <taxon>Bacteria</taxon>
        <taxon>Bacillati</taxon>
        <taxon>Bacillota</taxon>
        <taxon>Bacilli</taxon>
        <taxon>Bacillales</taxon>
        <taxon>Paenibacillaceae</taxon>
        <taxon>Paenibacillus</taxon>
    </lineage>
</organism>
<gene>
    <name evidence="2" type="ORF">AMS66_10945</name>
</gene>
<sequence length="151" mass="16464">MATSVFKDTSVAKDIENLSRQLDHRTLARWAAVCAEHVLSLFEEKFPDDPRARQVIEAGLGWERGEITVVDARKSAFSAHVAARNSGSQAVAAASRAAGHAAATAHVKQHAVHAATYAAKAVFYSCALEDQAHRVSEEREWQYRYLSGGCI</sequence>
<proteinExistence type="predicted"/>
<dbReference type="EMBL" id="LITU01000053">
    <property type="protein sequence ID" value="KOY16606.1"/>
    <property type="molecule type" value="Genomic_DNA"/>
</dbReference>
<evidence type="ECO:0000313" key="2">
    <source>
        <dbReference type="EMBL" id="KOY16606.1"/>
    </source>
</evidence>
<dbReference type="AlphaFoldDB" id="A0A0M9BR23"/>
<evidence type="ECO:0000313" key="3">
    <source>
        <dbReference type="Proteomes" id="UP000037688"/>
    </source>
</evidence>
<protein>
    <recommendedName>
        <fullName evidence="1">Imm-5-like domain-containing protein</fullName>
    </recommendedName>
</protein>